<sequence length="358" mass="40601">MASPVTPRIFFRSSGIERRKQLFFMPEGFWAVVMIEGVAFYGVSGFVGCVISGLYKSRVEKISLLENSNRVRSTWFWGVYTKLKIFNLTNYKKVVYLEAFTNVVKSIKDLFRYGKFCANFKHSERLNTRVMVLEPSEKVFRGIMSKPVDVWQTVRGQLNVALPGTGQGSNPKTYFLVRFLFILSICLVLLWFHKSLLLTHEYGSISSSSLWGQLRHLLYKIRRNGTYAYSNVSAPSAVNFDQPFKLPNGAHMKVPEYLSGFVHSCVLCGGYLDVVYIVRAAAIQLGANSSGGSSEYDSGKGHQQHNLNFDLSARFYFYWLGMAVSAIVAPSLPCLFLDYCSFCKARLDGWRWHSVGFL</sequence>
<dbReference type="EMBL" id="CM042891">
    <property type="protein sequence ID" value="KAI4303031.1"/>
    <property type="molecule type" value="Genomic_DNA"/>
</dbReference>
<keyword evidence="2" id="KW-1185">Reference proteome</keyword>
<proteinExistence type="predicted"/>
<evidence type="ECO:0000313" key="2">
    <source>
        <dbReference type="Proteomes" id="UP001057402"/>
    </source>
</evidence>
<accession>A0ACB9L0T5</accession>
<reference evidence="2" key="1">
    <citation type="journal article" date="2023" name="Front. Plant Sci.">
        <title>Chromosomal-level genome assembly of Melastoma candidum provides insights into trichome evolution.</title>
        <authorList>
            <person name="Zhong Y."/>
            <person name="Wu W."/>
            <person name="Sun C."/>
            <person name="Zou P."/>
            <person name="Liu Y."/>
            <person name="Dai S."/>
            <person name="Zhou R."/>
        </authorList>
    </citation>
    <scope>NUCLEOTIDE SEQUENCE [LARGE SCALE GENOMIC DNA]</scope>
</reference>
<evidence type="ECO:0000313" key="1">
    <source>
        <dbReference type="EMBL" id="KAI4303031.1"/>
    </source>
</evidence>
<protein>
    <submittedName>
        <fullName evidence="1">Uncharacterized protein</fullName>
    </submittedName>
</protein>
<gene>
    <name evidence="1" type="ORF">MLD38_038711</name>
</gene>
<organism evidence="1 2">
    <name type="scientific">Melastoma candidum</name>
    <dbReference type="NCBI Taxonomy" id="119954"/>
    <lineage>
        <taxon>Eukaryota</taxon>
        <taxon>Viridiplantae</taxon>
        <taxon>Streptophyta</taxon>
        <taxon>Embryophyta</taxon>
        <taxon>Tracheophyta</taxon>
        <taxon>Spermatophyta</taxon>
        <taxon>Magnoliopsida</taxon>
        <taxon>eudicotyledons</taxon>
        <taxon>Gunneridae</taxon>
        <taxon>Pentapetalae</taxon>
        <taxon>rosids</taxon>
        <taxon>malvids</taxon>
        <taxon>Myrtales</taxon>
        <taxon>Melastomataceae</taxon>
        <taxon>Melastomatoideae</taxon>
        <taxon>Melastomateae</taxon>
        <taxon>Melastoma</taxon>
    </lineage>
</organism>
<comment type="caution">
    <text evidence="1">The sequence shown here is derived from an EMBL/GenBank/DDBJ whole genome shotgun (WGS) entry which is preliminary data.</text>
</comment>
<name>A0ACB9L0T5_9MYRT</name>
<dbReference type="Proteomes" id="UP001057402">
    <property type="component" value="Chromosome 12"/>
</dbReference>